<dbReference type="STRING" id="1533.SAMN05443638_10735"/>
<evidence type="ECO:0000256" key="3">
    <source>
        <dbReference type="ARBA" id="ARBA00007931"/>
    </source>
</evidence>
<dbReference type="PANTHER" id="PTHR39188:SF3">
    <property type="entry name" value="STAGE IV SPORULATION PROTEIN FB"/>
    <property type="match status" value="1"/>
</dbReference>
<feature type="transmembrane region" description="Helical" evidence="12">
    <location>
        <begin position="12"/>
        <end position="33"/>
    </location>
</feature>
<keyword evidence="15" id="KW-1185">Reference proteome</keyword>
<keyword evidence="7" id="KW-0378">Hydrolase</keyword>
<organism evidence="14 15">
    <name type="scientific">Clostridium fallax</name>
    <dbReference type="NCBI Taxonomy" id="1533"/>
    <lineage>
        <taxon>Bacteria</taxon>
        <taxon>Bacillati</taxon>
        <taxon>Bacillota</taxon>
        <taxon>Clostridia</taxon>
        <taxon>Eubacteriales</taxon>
        <taxon>Clostridiaceae</taxon>
        <taxon>Clostridium</taxon>
    </lineage>
</organism>
<evidence type="ECO:0000256" key="9">
    <source>
        <dbReference type="ARBA" id="ARBA00022989"/>
    </source>
</evidence>
<dbReference type="GO" id="GO:0006508">
    <property type="term" value="P:proteolysis"/>
    <property type="evidence" value="ECO:0007669"/>
    <property type="project" value="UniProtKB-KW"/>
</dbReference>
<evidence type="ECO:0000313" key="15">
    <source>
        <dbReference type="Proteomes" id="UP000184035"/>
    </source>
</evidence>
<dbReference type="GO" id="GO:0008237">
    <property type="term" value="F:metallopeptidase activity"/>
    <property type="evidence" value="ECO:0007669"/>
    <property type="project" value="UniProtKB-KW"/>
</dbReference>
<keyword evidence="8" id="KW-0862">Zinc</keyword>
<keyword evidence="6" id="KW-0479">Metal-binding</keyword>
<evidence type="ECO:0000256" key="11">
    <source>
        <dbReference type="ARBA" id="ARBA00023136"/>
    </source>
</evidence>
<dbReference type="Proteomes" id="UP000184035">
    <property type="component" value="Unassembled WGS sequence"/>
</dbReference>
<name>A0A1M4VAB7_9CLOT</name>
<evidence type="ECO:0000256" key="7">
    <source>
        <dbReference type="ARBA" id="ARBA00022801"/>
    </source>
</evidence>
<feature type="domain" description="Peptidase M50" evidence="13">
    <location>
        <begin position="102"/>
        <end position="157"/>
    </location>
</feature>
<dbReference type="InterPro" id="IPR008915">
    <property type="entry name" value="Peptidase_M50"/>
</dbReference>
<evidence type="ECO:0000256" key="6">
    <source>
        <dbReference type="ARBA" id="ARBA00022723"/>
    </source>
</evidence>
<dbReference type="PANTHER" id="PTHR39188">
    <property type="entry name" value="MEMBRANE-ASSOCIATED ZINC METALLOPROTEASE M50B"/>
    <property type="match status" value="1"/>
</dbReference>
<feature type="transmembrane region" description="Helical" evidence="12">
    <location>
        <begin position="147"/>
        <end position="166"/>
    </location>
</feature>
<keyword evidence="9 12" id="KW-1133">Transmembrane helix</keyword>
<comment type="similarity">
    <text evidence="3">Belongs to the peptidase M50B family.</text>
</comment>
<accession>A0A1M4VAB7</accession>
<evidence type="ECO:0000256" key="2">
    <source>
        <dbReference type="ARBA" id="ARBA00004141"/>
    </source>
</evidence>
<keyword evidence="4" id="KW-0645">Protease</keyword>
<evidence type="ECO:0000256" key="4">
    <source>
        <dbReference type="ARBA" id="ARBA00022670"/>
    </source>
</evidence>
<keyword evidence="11 12" id="KW-0472">Membrane</keyword>
<evidence type="ECO:0000256" key="1">
    <source>
        <dbReference type="ARBA" id="ARBA00001947"/>
    </source>
</evidence>
<keyword evidence="5 12" id="KW-0812">Transmembrane</keyword>
<reference evidence="14 15" key="1">
    <citation type="submission" date="2016-11" db="EMBL/GenBank/DDBJ databases">
        <authorList>
            <person name="Jaros S."/>
            <person name="Januszkiewicz K."/>
            <person name="Wedrychowicz H."/>
        </authorList>
    </citation>
    <scope>NUCLEOTIDE SEQUENCE [LARGE SCALE GENOMIC DNA]</scope>
    <source>
        <strain evidence="14 15">DSM 2631</strain>
    </source>
</reference>
<dbReference type="GO" id="GO:0016020">
    <property type="term" value="C:membrane"/>
    <property type="evidence" value="ECO:0007669"/>
    <property type="project" value="UniProtKB-SubCell"/>
</dbReference>
<protein>
    <submittedName>
        <fullName evidence="14">Stage IV sporulation protein FB</fullName>
    </submittedName>
</protein>
<comment type="subcellular location">
    <subcellularLocation>
        <location evidence="2">Membrane</location>
        <topology evidence="2">Multi-pass membrane protein</topology>
    </subcellularLocation>
</comment>
<dbReference type="OrthoDB" id="166377at2"/>
<dbReference type="GO" id="GO:0046872">
    <property type="term" value="F:metal ion binding"/>
    <property type="evidence" value="ECO:0007669"/>
    <property type="project" value="UniProtKB-KW"/>
</dbReference>
<dbReference type="RefSeq" id="WP_072894313.1">
    <property type="nucleotide sequence ID" value="NZ_FQVM01000007.1"/>
</dbReference>
<feature type="transmembrane region" description="Helical" evidence="12">
    <location>
        <begin position="74"/>
        <end position="95"/>
    </location>
</feature>
<comment type="cofactor">
    <cofactor evidence="1">
        <name>Zn(2+)</name>
        <dbReference type="ChEBI" id="CHEBI:29105"/>
    </cofactor>
</comment>
<feature type="transmembrane region" description="Helical" evidence="12">
    <location>
        <begin position="172"/>
        <end position="188"/>
    </location>
</feature>
<keyword evidence="10" id="KW-0482">Metalloprotease</keyword>
<proteinExistence type="inferred from homology"/>
<evidence type="ECO:0000256" key="8">
    <source>
        <dbReference type="ARBA" id="ARBA00022833"/>
    </source>
</evidence>
<dbReference type="AlphaFoldDB" id="A0A1M4VAB7"/>
<dbReference type="SUPFAM" id="SSF54631">
    <property type="entry name" value="CBS-domain pair"/>
    <property type="match status" value="1"/>
</dbReference>
<gene>
    <name evidence="14" type="ORF">SAMN05443638_10735</name>
</gene>
<dbReference type="Pfam" id="PF02163">
    <property type="entry name" value="Peptidase_M50"/>
    <property type="match status" value="1"/>
</dbReference>
<evidence type="ECO:0000259" key="13">
    <source>
        <dbReference type="Pfam" id="PF02163"/>
    </source>
</evidence>
<evidence type="ECO:0000256" key="12">
    <source>
        <dbReference type="SAM" id="Phobius"/>
    </source>
</evidence>
<evidence type="ECO:0000256" key="5">
    <source>
        <dbReference type="ARBA" id="ARBA00022692"/>
    </source>
</evidence>
<dbReference type="EMBL" id="FQVM01000007">
    <property type="protein sequence ID" value="SHE65946.1"/>
    <property type="molecule type" value="Genomic_DNA"/>
</dbReference>
<evidence type="ECO:0000256" key="10">
    <source>
        <dbReference type="ARBA" id="ARBA00023049"/>
    </source>
</evidence>
<evidence type="ECO:0000313" key="14">
    <source>
        <dbReference type="EMBL" id="SHE65946.1"/>
    </source>
</evidence>
<sequence length="284" mass="33351">MIKISKWLIPQIFIFFILGFKSVIFIAFFWIILHELCHCFVSIILGANIENFKLGPLGVSLELKDLDEMGCNKEILICMVGPLFNIMMAILFYFLNLKINSYILQINFEINLSLGLFNLLPAYPLDGFRIVRSYLGKKILYKRAHDITIYISYICGIFLMGLFFLYGFLHRLNISLLFCSIFILYLTYKEKGRIMYIIMGDIFKKKKRFYKNKWLENKTISVHYKEGLAKVFSLVDKNKFNLFIVLDDDMKVLGQIYEDKIIDGLKKYGNISLEEYISINKQIT</sequence>
<dbReference type="InterPro" id="IPR046342">
    <property type="entry name" value="CBS_dom_sf"/>
</dbReference>